<dbReference type="OrthoDB" id="2520703at2759"/>
<dbReference type="STRING" id="252740.A0A423WLS3"/>
<gene>
    <name evidence="1" type="ORF">VSDG_00893</name>
</gene>
<dbReference type="AlphaFoldDB" id="A0A423WLS3"/>
<reference evidence="1 2" key="1">
    <citation type="submission" date="2015-09" db="EMBL/GenBank/DDBJ databases">
        <title>Host preference determinants of Valsa canker pathogens revealed by comparative genomics.</title>
        <authorList>
            <person name="Yin Z."/>
            <person name="Huang L."/>
        </authorList>
    </citation>
    <scope>NUCLEOTIDE SEQUENCE [LARGE SCALE GENOMIC DNA]</scope>
    <source>
        <strain evidence="1 2">YSFL</strain>
    </source>
</reference>
<dbReference type="Proteomes" id="UP000284375">
    <property type="component" value="Unassembled WGS sequence"/>
</dbReference>
<protein>
    <submittedName>
        <fullName evidence="1">Uncharacterized protein</fullName>
    </submittedName>
</protein>
<accession>A0A423WLS3</accession>
<evidence type="ECO:0000313" key="2">
    <source>
        <dbReference type="Proteomes" id="UP000284375"/>
    </source>
</evidence>
<sequence>MDFFAEYFLEFGGITLEEVVENLGHHHKDTLKHLQLGFPAAYYDMDESTELPQLIQFTALEELKINGPSIPEIQEGDEEILEKTSFISLLPVLIRRLHIMYAGQSQVEHLLELAGDAQQSSTARRLPNLCEVTVMSYSPAEGASKSHKIDSILRSPGWHGLQSAFGQTDIAFSARTSDQIELDICEF</sequence>
<proteinExistence type="predicted"/>
<name>A0A423WLS3_CYTCH</name>
<organism evidence="1 2">
    <name type="scientific">Cytospora chrysosperma</name>
    <name type="common">Cytospora canker fungus</name>
    <name type="synonym">Sphaeria chrysosperma</name>
    <dbReference type="NCBI Taxonomy" id="252740"/>
    <lineage>
        <taxon>Eukaryota</taxon>
        <taxon>Fungi</taxon>
        <taxon>Dikarya</taxon>
        <taxon>Ascomycota</taxon>
        <taxon>Pezizomycotina</taxon>
        <taxon>Sordariomycetes</taxon>
        <taxon>Sordariomycetidae</taxon>
        <taxon>Diaporthales</taxon>
        <taxon>Cytosporaceae</taxon>
        <taxon>Cytospora</taxon>
    </lineage>
</organism>
<comment type="caution">
    <text evidence="1">The sequence shown here is derived from an EMBL/GenBank/DDBJ whole genome shotgun (WGS) entry which is preliminary data.</text>
</comment>
<keyword evidence="2" id="KW-1185">Reference proteome</keyword>
<evidence type="ECO:0000313" key="1">
    <source>
        <dbReference type="EMBL" id="ROW04269.1"/>
    </source>
</evidence>
<dbReference type="EMBL" id="LJZO01000002">
    <property type="protein sequence ID" value="ROW04269.1"/>
    <property type="molecule type" value="Genomic_DNA"/>
</dbReference>